<feature type="non-terminal residue" evidence="1">
    <location>
        <position position="469"/>
    </location>
</feature>
<evidence type="ECO:0000313" key="2">
    <source>
        <dbReference type="Proteomes" id="UP000471745"/>
    </source>
</evidence>
<sequence>MRYVEVSVTKGPLEVHPHVVEDVGRESFLHLGEFPPFDPDEEAGEFGQLLGTAEEPLAALQVAEKRVGAERGWWVNEGVAPYRLASRRTALSGTVTVVVRQWSRSSDRAACRRPGRASVSAEPRPPQSGCRHRCQSWTLQFAGVRSPEGLDTIDWSSLYHAYAEDGRDVPHWIRALYSDDADRVDDVLGELFNAVLHQGSVYPATVAAVPFLAHGAVHAVHGRAQLLALLAGAGGHGPEPQPGDEAEGCAAVGAEVGGLLHLLGDDDPQVRRQMVRVARRATGATVSVAVRELTLVYERDPAAAVRAEALIVLTRLDADPGSAHRRLHDALRDPVAAVRAVAALDLLERAQAPYPADLVRILADAGGHSGFDVHRLEFFPGVGDTDSRIADVLAEDADAAVSVARSWIAQGDVEGRGSRRAIELSDTWRDRENDTIALLTAALPHEKSPWDLFELLGGIVRWLPGSTHV</sequence>
<reference evidence="1 2" key="1">
    <citation type="submission" date="2020-01" db="EMBL/GenBank/DDBJ databases">
        <title>Insect and environment-associated Actinomycetes.</title>
        <authorList>
            <person name="Currrie C."/>
            <person name="Chevrette M."/>
            <person name="Carlson C."/>
            <person name="Stubbendieck R."/>
            <person name="Wendt-Pienkowski E."/>
        </authorList>
    </citation>
    <scope>NUCLEOTIDE SEQUENCE [LARGE SCALE GENOMIC DNA]</scope>
    <source>
        <strain evidence="1 2">SID8189</strain>
    </source>
</reference>
<evidence type="ECO:0008006" key="3">
    <source>
        <dbReference type="Google" id="ProtNLM"/>
    </source>
</evidence>
<dbReference type="EMBL" id="JAAGNA010000718">
    <property type="protein sequence ID" value="NEC50916.1"/>
    <property type="molecule type" value="Genomic_DNA"/>
</dbReference>
<dbReference type="Proteomes" id="UP000471745">
    <property type="component" value="Unassembled WGS sequence"/>
</dbReference>
<name>A0A9X5HE24_9ACTN</name>
<dbReference type="Gene3D" id="1.25.10.10">
    <property type="entry name" value="Leucine-rich Repeat Variant"/>
    <property type="match status" value="1"/>
</dbReference>
<proteinExistence type="predicted"/>
<dbReference type="InterPro" id="IPR011989">
    <property type="entry name" value="ARM-like"/>
</dbReference>
<protein>
    <recommendedName>
        <fullName evidence="3">HEAT repeat domain-containing protein</fullName>
    </recommendedName>
</protein>
<accession>A0A9X5HE24</accession>
<gene>
    <name evidence="1" type="ORF">G3I18_20450</name>
</gene>
<keyword evidence="2" id="KW-1185">Reference proteome</keyword>
<dbReference type="AlphaFoldDB" id="A0A9X5HE24"/>
<evidence type="ECO:0000313" key="1">
    <source>
        <dbReference type="EMBL" id="NEC50916.1"/>
    </source>
</evidence>
<comment type="caution">
    <text evidence="1">The sequence shown here is derived from an EMBL/GenBank/DDBJ whole genome shotgun (WGS) entry which is preliminary data.</text>
</comment>
<dbReference type="InterPro" id="IPR016024">
    <property type="entry name" value="ARM-type_fold"/>
</dbReference>
<dbReference type="SUPFAM" id="SSF48371">
    <property type="entry name" value="ARM repeat"/>
    <property type="match status" value="1"/>
</dbReference>
<organism evidence="1 2">
    <name type="scientific">Actinospica acidiphila</name>
    <dbReference type="NCBI Taxonomy" id="304899"/>
    <lineage>
        <taxon>Bacteria</taxon>
        <taxon>Bacillati</taxon>
        <taxon>Actinomycetota</taxon>
        <taxon>Actinomycetes</taxon>
        <taxon>Catenulisporales</taxon>
        <taxon>Actinospicaceae</taxon>
        <taxon>Actinospica</taxon>
    </lineage>
</organism>